<dbReference type="VEuPathDB" id="FungiDB:EYZ11_012358"/>
<name>A0A4S3J2J9_9EURO</name>
<protein>
    <submittedName>
        <fullName evidence="3">Uncharacterized protein</fullName>
    </submittedName>
</protein>
<dbReference type="Proteomes" id="UP000308092">
    <property type="component" value="Unassembled WGS sequence"/>
</dbReference>
<accession>A0A4S3J2J9</accession>
<feature type="region of interest" description="Disordered" evidence="1">
    <location>
        <begin position="1"/>
        <end position="58"/>
    </location>
</feature>
<evidence type="ECO:0000313" key="5">
    <source>
        <dbReference type="Proteomes" id="UP000324241"/>
    </source>
</evidence>
<dbReference type="Proteomes" id="UP000324241">
    <property type="component" value="Unassembled WGS sequence"/>
</dbReference>
<keyword evidence="4" id="KW-1185">Reference proteome</keyword>
<evidence type="ECO:0000313" key="2">
    <source>
        <dbReference type="EMBL" id="KAA8652783.1"/>
    </source>
</evidence>
<dbReference type="GeneID" id="54324390"/>
<dbReference type="AlphaFoldDB" id="A0A4S3J2J9"/>
<evidence type="ECO:0000313" key="4">
    <source>
        <dbReference type="Proteomes" id="UP000308092"/>
    </source>
</evidence>
<evidence type="ECO:0000313" key="3">
    <source>
        <dbReference type="EMBL" id="THC88198.1"/>
    </source>
</evidence>
<evidence type="ECO:0000256" key="1">
    <source>
        <dbReference type="SAM" id="MobiDB-lite"/>
    </source>
</evidence>
<organism evidence="3 4">
    <name type="scientific">Aspergillus tanneri</name>
    <dbReference type="NCBI Taxonomy" id="1220188"/>
    <lineage>
        <taxon>Eukaryota</taxon>
        <taxon>Fungi</taxon>
        <taxon>Dikarya</taxon>
        <taxon>Ascomycota</taxon>
        <taxon>Pezizomycotina</taxon>
        <taxon>Eurotiomycetes</taxon>
        <taxon>Eurotiomycetidae</taxon>
        <taxon>Eurotiales</taxon>
        <taxon>Aspergillaceae</taxon>
        <taxon>Aspergillus</taxon>
        <taxon>Aspergillus subgen. Circumdati</taxon>
    </lineage>
</organism>
<sequence>MDNIPQSCPNTPESSPLMEGDSNYGTSISTVDVPGHRDAQDGFPKQKFTPNNDRPVTPLPKRLMSNCGAPGPFNPPGAPLRGVANVPPHFSRPMLLPSPLLDDKPRQAIGLFEPQISRRNAVARMMPLPYSQHCLGDSNKIYDELAHWYYQFRLQMWSPVACMMGISWEEAEELGWRMGKAEIDQRVFISPHVSRMDWRNNVITKM</sequence>
<gene>
    <name evidence="2" type="ORF">ATNIH1004_001688</name>
    <name evidence="3" type="ORF">EYZ11_012358</name>
</gene>
<proteinExistence type="predicted"/>
<dbReference type="EMBL" id="SOSA01000911">
    <property type="protein sequence ID" value="THC88198.1"/>
    <property type="molecule type" value="Genomic_DNA"/>
</dbReference>
<dbReference type="OrthoDB" id="4510469at2759"/>
<reference evidence="3 4" key="1">
    <citation type="submission" date="2019-03" db="EMBL/GenBank/DDBJ databases">
        <title>The genome sequence of a newly discovered highly antifungal drug resistant Aspergillus species, Aspergillus tanneri NIH 1004.</title>
        <authorList>
            <person name="Mounaud S."/>
            <person name="Singh I."/>
            <person name="Joardar V."/>
            <person name="Pakala S."/>
            <person name="Pakala S."/>
            <person name="Venepally P."/>
            <person name="Hoover J."/>
            <person name="Nierman W."/>
            <person name="Chung J."/>
            <person name="Losada L."/>
        </authorList>
    </citation>
    <scope>NUCLEOTIDE SEQUENCE [LARGE SCALE GENOMIC DNA]</scope>
    <source>
        <strain evidence="3 4">NIH1004</strain>
    </source>
</reference>
<reference evidence="2 5" key="2">
    <citation type="submission" date="2019-08" db="EMBL/GenBank/DDBJ databases">
        <title>The genome sequence of a newly discovered highly antifungal drug resistant Aspergillus species, Aspergillus tanneri NIH 1004.</title>
        <authorList>
            <person name="Mounaud S."/>
            <person name="Singh I."/>
            <person name="Joardar V."/>
            <person name="Pakala S."/>
            <person name="Pakala S."/>
            <person name="Venepally P."/>
            <person name="Chung J.K."/>
            <person name="Losada L."/>
            <person name="Nierman W.C."/>
        </authorList>
    </citation>
    <scope>NUCLEOTIDE SEQUENCE [LARGE SCALE GENOMIC DNA]</scope>
    <source>
        <strain evidence="2 5">NIH1004</strain>
    </source>
</reference>
<dbReference type="RefSeq" id="XP_033432144.1">
    <property type="nucleotide sequence ID" value="XM_033566387.1"/>
</dbReference>
<feature type="compositionally biased region" description="Polar residues" evidence="1">
    <location>
        <begin position="1"/>
        <end position="14"/>
    </location>
</feature>
<comment type="caution">
    <text evidence="3">The sequence shown here is derived from an EMBL/GenBank/DDBJ whole genome shotgun (WGS) entry which is preliminary data.</text>
</comment>
<dbReference type="EMBL" id="QUQM01000002">
    <property type="protein sequence ID" value="KAA8652783.1"/>
    <property type="molecule type" value="Genomic_DNA"/>
</dbReference>